<gene>
    <name evidence="4" type="ORF">ADEAN_000248900</name>
</gene>
<dbReference type="AlphaFoldDB" id="A0A7G2C5L7"/>
<dbReference type="Gene3D" id="3.30.40.10">
    <property type="entry name" value="Zinc/RING finger domain, C3HC4 (zinc finger)"/>
    <property type="match status" value="1"/>
</dbReference>
<evidence type="ECO:0000313" key="5">
    <source>
        <dbReference type="Proteomes" id="UP000515908"/>
    </source>
</evidence>
<keyword evidence="1" id="KW-0175">Coiled coil</keyword>
<evidence type="ECO:0000313" key="4">
    <source>
        <dbReference type="EMBL" id="CAD2215036.1"/>
    </source>
</evidence>
<name>A0A7G2C5L7_9TRYP</name>
<protein>
    <recommendedName>
        <fullName evidence="3">RING-type domain-containing protein</fullName>
    </recommendedName>
</protein>
<dbReference type="SMART" id="SM00184">
    <property type="entry name" value="RING"/>
    <property type="match status" value="1"/>
</dbReference>
<keyword evidence="5" id="KW-1185">Reference proteome</keyword>
<evidence type="ECO:0000256" key="2">
    <source>
        <dbReference type="SAM" id="MobiDB-lite"/>
    </source>
</evidence>
<organism evidence="4 5">
    <name type="scientific">Angomonas deanei</name>
    <dbReference type="NCBI Taxonomy" id="59799"/>
    <lineage>
        <taxon>Eukaryota</taxon>
        <taxon>Discoba</taxon>
        <taxon>Euglenozoa</taxon>
        <taxon>Kinetoplastea</taxon>
        <taxon>Metakinetoplastina</taxon>
        <taxon>Trypanosomatida</taxon>
        <taxon>Trypanosomatidae</taxon>
        <taxon>Strigomonadinae</taxon>
        <taxon>Angomonas</taxon>
    </lineage>
</organism>
<feature type="coiled-coil region" evidence="1">
    <location>
        <begin position="186"/>
        <end position="220"/>
    </location>
</feature>
<feature type="domain" description="RING-type" evidence="3">
    <location>
        <begin position="13"/>
        <end position="116"/>
    </location>
</feature>
<dbReference type="EMBL" id="LR877148">
    <property type="protein sequence ID" value="CAD2215036.1"/>
    <property type="molecule type" value="Genomic_DNA"/>
</dbReference>
<accession>A0A7G2C5L7</accession>
<sequence length="294" mass="32962">MIFLRDALETLDCPICLQSLGIDLSCTNSTQPSPEKKKRKSESTSGNENQIPSIVSFAPGVTRTSDAIDFENGGKSVDDDENLVVVLTCGHFIHWLCAVQLCEYYSGQQTASCPVCRKPIAKKSELVPFLPKTVPHLSAEKRPRSANLSEEDEEDDVRVVGMRTVAPSCVYVDHIARDADHYAKRVENVKSREGKLNESKKQLEEEIAQLRVSISGAKERMDTMFPDCRNDPDNALASATRLENLRKVCKETKWSSDRVASEMAVTLREKAELIRQIEKYERKLKRMEPSSKAA</sequence>
<evidence type="ECO:0000259" key="3">
    <source>
        <dbReference type="SMART" id="SM00184"/>
    </source>
</evidence>
<dbReference type="VEuPathDB" id="TriTrypDB:ADEAN_000248900"/>
<proteinExistence type="predicted"/>
<dbReference type="SUPFAM" id="SSF57850">
    <property type="entry name" value="RING/U-box"/>
    <property type="match status" value="1"/>
</dbReference>
<dbReference type="InterPro" id="IPR013083">
    <property type="entry name" value="Znf_RING/FYVE/PHD"/>
</dbReference>
<dbReference type="InterPro" id="IPR001841">
    <property type="entry name" value="Znf_RING"/>
</dbReference>
<evidence type="ECO:0000256" key="1">
    <source>
        <dbReference type="SAM" id="Coils"/>
    </source>
</evidence>
<dbReference type="Proteomes" id="UP000515908">
    <property type="component" value="Chromosome 04"/>
</dbReference>
<feature type="region of interest" description="Disordered" evidence="2">
    <location>
        <begin position="28"/>
        <end position="52"/>
    </location>
</feature>
<reference evidence="4 5" key="1">
    <citation type="submission" date="2020-08" db="EMBL/GenBank/DDBJ databases">
        <authorList>
            <person name="Newling K."/>
            <person name="Davey J."/>
            <person name="Forrester S."/>
        </authorList>
    </citation>
    <scope>NUCLEOTIDE SEQUENCE [LARGE SCALE GENOMIC DNA]</scope>
    <source>
        <strain evidence="5">Crithidia deanei Carvalho (ATCC PRA-265)</strain>
    </source>
</reference>
<feature type="coiled-coil region" evidence="1">
    <location>
        <begin position="263"/>
        <end position="290"/>
    </location>
</feature>